<dbReference type="InterPro" id="IPR051553">
    <property type="entry name" value="Ran_GTPase-activating"/>
</dbReference>
<feature type="repeat" description="RCC1" evidence="1">
    <location>
        <begin position="251"/>
        <end position="281"/>
    </location>
</feature>
<reference evidence="4" key="1">
    <citation type="journal article" date="2013" name="Nature">
        <title>Pan genome of the phytoplankton Emiliania underpins its global distribution.</title>
        <authorList>
            <person name="Read B.A."/>
            <person name="Kegel J."/>
            <person name="Klute M.J."/>
            <person name="Kuo A."/>
            <person name="Lefebvre S.C."/>
            <person name="Maumus F."/>
            <person name="Mayer C."/>
            <person name="Miller J."/>
            <person name="Monier A."/>
            <person name="Salamov A."/>
            <person name="Young J."/>
            <person name="Aguilar M."/>
            <person name="Claverie J.M."/>
            <person name="Frickenhaus S."/>
            <person name="Gonzalez K."/>
            <person name="Herman E.K."/>
            <person name="Lin Y.C."/>
            <person name="Napier J."/>
            <person name="Ogata H."/>
            <person name="Sarno A.F."/>
            <person name="Shmutz J."/>
            <person name="Schroeder D."/>
            <person name="de Vargas C."/>
            <person name="Verret F."/>
            <person name="von Dassow P."/>
            <person name="Valentin K."/>
            <person name="Van de Peer Y."/>
            <person name="Wheeler G."/>
            <person name="Dacks J.B."/>
            <person name="Delwiche C.F."/>
            <person name="Dyhrman S.T."/>
            <person name="Glockner G."/>
            <person name="John U."/>
            <person name="Richards T."/>
            <person name="Worden A.Z."/>
            <person name="Zhang X."/>
            <person name="Grigoriev I.V."/>
            <person name="Allen A.E."/>
            <person name="Bidle K."/>
            <person name="Borodovsky M."/>
            <person name="Bowler C."/>
            <person name="Brownlee C."/>
            <person name="Cock J.M."/>
            <person name="Elias M."/>
            <person name="Gladyshev V.N."/>
            <person name="Groth M."/>
            <person name="Guda C."/>
            <person name="Hadaegh A."/>
            <person name="Iglesias-Rodriguez M.D."/>
            <person name="Jenkins J."/>
            <person name="Jones B.M."/>
            <person name="Lawson T."/>
            <person name="Leese F."/>
            <person name="Lindquist E."/>
            <person name="Lobanov A."/>
            <person name="Lomsadze A."/>
            <person name="Malik S.B."/>
            <person name="Marsh M.E."/>
            <person name="Mackinder L."/>
            <person name="Mock T."/>
            <person name="Mueller-Roeber B."/>
            <person name="Pagarete A."/>
            <person name="Parker M."/>
            <person name="Probert I."/>
            <person name="Quesneville H."/>
            <person name="Raines C."/>
            <person name="Rensing S.A."/>
            <person name="Riano-Pachon D.M."/>
            <person name="Richier S."/>
            <person name="Rokitta S."/>
            <person name="Shiraiwa Y."/>
            <person name="Soanes D.M."/>
            <person name="van der Giezen M."/>
            <person name="Wahlund T.M."/>
            <person name="Williams B."/>
            <person name="Wilson W."/>
            <person name="Wolfe G."/>
            <person name="Wurch L.L."/>
        </authorList>
    </citation>
    <scope>NUCLEOTIDE SEQUENCE</scope>
</reference>
<dbReference type="STRING" id="2903.R1DDM4"/>
<dbReference type="SUPFAM" id="SSF50985">
    <property type="entry name" value="RCC1/BLIP-II"/>
    <property type="match status" value="1"/>
</dbReference>
<organism evidence="3 4">
    <name type="scientific">Emiliania huxleyi (strain CCMP1516)</name>
    <dbReference type="NCBI Taxonomy" id="280463"/>
    <lineage>
        <taxon>Eukaryota</taxon>
        <taxon>Haptista</taxon>
        <taxon>Haptophyta</taxon>
        <taxon>Prymnesiophyceae</taxon>
        <taxon>Isochrysidales</taxon>
        <taxon>Noelaerhabdaceae</taxon>
        <taxon>Emiliania</taxon>
    </lineage>
</organism>
<proteinExistence type="predicted"/>
<dbReference type="Gene3D" id="2.130.10.30">
    <property type="entry name" value="Regulator of chromosome condensation 1/beta-lactamase-inhibitor protein II"/>
    <property type="match status" value="1"/>
</dbReference>
<protein>
    <submittedName>
        <fullName evidence="3">Uncharacterized protein</fullName>
    </submittedName>
</protein>
<dbReference type="KEGG" id="ehx:EMIHUDRAFT_213399"/>
<dbReference type="InterPro" id="IPR009091">
    <property type="entry name" value="RCC1/BLIP-II"/>
</dbReference>
<dbReference type="RefSeq" id="XP_005765079.1">
    <property type="nucleotide sequence ID" value="XM_005765022.1"/>
</dbReference>
<sequence>MFLYLQERALKLQLMFEVPRPPGVGLHAADFVRNLLLSTTLGLPDAQQEAFYLRCWLEPFEMRVGHDATTLDRVLQSFVDSRGGERSVCGDADVCQSAPAGSYSQQFIFTPTVIDVGGPVAEIALGYQRSCATLTDGTLKCWGKNDKGQVGDGHPRRTPADEPDLADVLTPTDIPVGGAVAEISLGYQHTCASLTDGTLKCWGDGDHGQLGVPGVSFANLPQPVTAGGTVALKVAKISLGEHHTCATFADGRFECWGRNTNGQLGDGTTNDARGPTAIKLG</sequence>
<feature type="compositionally biased region" description="Polar residues" evidence="2">
    <location>
        <begin position="260"/>
        <end position="271"/>
    </location>
</feature>
<dbReference type="InterPro" id="IPR000408">
    <property type="entry name" value="Reg_chr_condens"/>
</dbReference>
<evidence type="ECO:0000313" key="3">
    <source>
        <dbReference type="EnsemblProtists" id="EOD12650"/>
    </source>
</evidence>
<dbReference type="Proteomes" id="UP000013827">
    <property type="component" value="Unassembled WGS sequence"/>
</dbReference>
<dbReference type="EnsemblProtists" id="EOD12650">
    <property type="protein sequence ID" value="EOD12650"/>
    <property type="gene ID" value="EMIHUDRAFT_213399"/>
</dbReference>
<feature type="repeat" description="RCC1" evidence="1">
    <location>
        <begin position="137"/>
        <end position="196"/>
    </location>
</feature>
<reference evidence="3" key="2">
    <citation type="submission" date="2024-10" db="UniProtKB">
        <authorList>
            <consortium name="EnsemblProtists"/>
        </authorList>
    </citation>
    <scope>IDENTIFICATION</scope>
</reference>
<dbReference type="GO" id="GO:0005085">
    <property type="term" value="F:guanyl-nucleotide exchange factor activity"/>
    <property type="evidence" value="ECO:0007669"/>
    <property type="project" value="TreeGrafter"/>
</dbReference>
<evidence type="ECO:0000313" key="4">
    <source>
        <dbReference type="Proteomes" id="UP000013827"/>
    </source>
</evidence>
<dbReference type="PaxDb" id="2903-EOD12650"/>
<dbReference type="Pfam" id="PF13540">
    <property type="entry name" value="RCC1_2"/>
    <property type="match status" value="3"/>
</dbReference>
<feature type="region of interest" description="Disordered" evidence="2">
    <location>
        <begin position="260"/>
        <end position="281"/>
    </location>
</feature>
<name>A0A0D3IN15_EMIH1</name>
<dbReference type="GO" id="GO:0005737">
    <property type="term" value="C:cytoplasm"/>
    <property type="evidence" value="ECO:0007669"/>
    <property type="project" value="TreeGrafter"/>
</dbReference>
<evidence type="ECO:0000256" key="1">
    <source>
        <dbReference type="PROSITE-ProRule" id="PRU00235"/>
    </source>
</evidence>
<keyword evidence="4" id="KW-1185">Reference proteome</keyword>
<feature type="repeat" description="RCC1" evidence="1">
    <location>
        <begin position="197"/>
        <end position="250"/>
    </location>
</feature>
<evidence type="ECO:0000256" key="2">
    <source>
        <dbReference type="SAM" id="MobiDB-lite"/>
    </source>
</evidence>
<dbReference type="AlphaFoldDB" id="A0A0D3IN15"/>
<dbReference type="PANTHER" id="PTHR45982">
    <property type="entry name" value="REGULATOR OF CHROMOSOME CONDENSATION"/>
    <property type="match status" value="1"/>
</dbReference>
<accession>A0A0D3IN15</accession>
<dbReference type="eggNOG" id="KOG0941">
    <property type="taxonomic scope" value="Eukaryota"/>
</dbReference>
<dbReference type="HOGENOM" id="CLU_991885_0_0_1"/>
<dbReference type="GeneID" id="17258749"/>
<dbReference type="PROSITE" id="PS50012">
    <property type="entry name" value="RCC1_3"/>
    <property type="match status" value="3"/>
</dbReference>
<dbReference type="PANTHER" id="PTHR45982:SF1">
    <property type="entry name" value="REGULATOR OF CHROMOSOME CONDENSATION"/>
    <property type="match status" value="1"/>
</dbReference>